<evidence type="ECO:0000259" key="1">
    <source>
        <dbReference type="Pfam" id="PF12728"/>
    </source>
</evidence>
<dbReference type="Pfam" id="PF12728">
    <property type="entry name" value="HTH_17"/>
    <property type="match status" value="1"/>
</dbReference>
<proteinExistence type="predicted"/>
<accession>A0ABV8FT94</accession>
<dbReference type="InterPro" id="IPR010093">
    <property type="entry name" value="SinI_DNA-bd"/>
</dbReference>
<gene>
    <name evidence="2" type="ORF">ACFOVU_18135</name>
</gene>
<feature type="domain" description="Helix-turn-helix" evidence="1">
    <location>
        <begin position="10"/>
        <end position="57"/>
    </location>
</feature>
<comment type="caution">
    <text evidence="2">The sequence shown here is derived from an EMBL/GenBank/DDBJ whole genome shotgun (WGS) entry which is preliminary data.</text>
</comment>
<protein>
    <submittedName>
        <fullName evidence="2">Helix-turn-helix domain-containing protein</fullName>
    </submittedName>
</protein>
<organism evidence="2 3">
    <name type="scientific">Nocardiopsis sediminis</name>
    <dbReference type="NCBI Taxonomy" id="1778267"/>
    <lineage>
        <taxon>Bacteria</taxon>
        <taxon>Bacillati</taxon>
        <taxon>Actinomycetota</taxon>
        <taxon>Actinomycetes</taxon>
        <taxon>Streptosporangiales</taxon>
        <taxon>Nocardiopsidaceae</taxon>
        <taxon>Nocardiopsis</taxon>
    </lineage>
</organism>
<reference evidence="3" key="1">
    <citation type="journal article" date="2019" name="Int. J. Syst. Evol. Microbiol.">
        <title>The Global Catalogue of Microorganisms (GCM) 10K type strain sequencing project: providing services to taxonomists for standard genome sequencing and annotation.</title>
        <authorList>
            <consortium name="The Broad Institute Genomics Platform"/>
            <consortium name="The Broad Institute Genome Sequencing Center for Infectious Disease"/>
            <person name="Wu L."/>
            <person name="Ma J."/>
        </authorList>
    </citation>
    <scope>NUCLEOTIDE SEQUENCE [LARGE SCALE GENOMIC DNA]</scope>
    <source>
        <strain evidence="3">TBRC 1826</strain>
    </source>
</reference>
<name>A0ABV8FT94_9ACTN</name>
<evidence type="ECO:0000313" key="2">
    <source>
        <dbReference type="EMBL" id="MFC3997860.1"/>
    </source>
</evidence>
<sequence length="64" mass="7134">MTVVPLNRRLLTVPEVMSALALGRGKVYELIRSGRLESVKIGRDRRIPVDAVEAFITDLREDAA</sequence>
<evidence type="ECO:0000313" key="3">
    <source>
        <dbReference type="Proteomes" id="UP001595847"/>
    </source>
</evidence>
<dbReference type="RefSeq" id="WP_378535199.1">
    <property type="nucleotide sequence ID" value="NZ_JBHSBH010000012.1"/>
</dbReference>
<dbReference type="EMBL" id="JBHSBH010000012">
    <property type="protein sequence ID" value="MFC3997860.1"/>
    <property type="molecule type" value="Genomic_DNA"/>
</dbReference>
<keyword evidence="3" id="KW-1185">Reference proteome</keyword>
<dbReference type="Proteomes" id="UP001595847">
    <property type="component" value="Unassembled WGS sequence"/>
</dbReference>
<dbReference type="NCBIfam" id="TIGR01764">
    <property type="entry name" value="excise"/>
    <property type="match status" value="1"/>
</dbReference>
<dbReference type="InterPro" id="IPR041657">
    <property type="entry name" value="HTH_17"/>
</dbReference>